<dbReference type="InterPro" id="IPR041657">
    <property type="entry name" value="HTH_17"/>
</dbReference>
<keyword evidence="3" id="KW-1185">Reference proteome</keyword>
<organism evidence="2 3">
    <name type="scientific">Nocardia thailandica</name>
    <dbReference type="NCBI Taxonomy" id="257275"/>
    <lineage>
        <taxon>Bacteria</taxon>
        <taxon>Bacillati</taxon>
        <taxon>Actinomycetota</taxon>
        <taxon>Actinomycetes</taxon>
        <taxon>Mycobacteriales</taxon>
        <taxon>Nocardiaceae</taxon>
        <taxon>Nocardia</taxon>
    </lineage>
</organism>
<evidence type="ECO:0000313" key="3">
    <source>
        <dbReference type="Proteomes" id="UP001601444"/>
    </source>
</evidence>
<accession>A0ABW6PHX0</accession>
<name>A0ABW6PHX0_9NOCA</name>
<dbReference type="SUPFAM" id="SSF46955">
    <property type="entry name" value="Putative DNA-binding domain"/>
    <property type="match status" value="1"/>
</dbReference>
<comment type="caution">
    <text evidence="2">The sequence shown here is derived from an EMBL/GenBank/DDBJ whole genome shotgun (WGS) entry which is preliminary data.</text>
</comment>
<dbReference type="InterPro" id="IPR009061">
    <property type="entry name" value="DNA-bd_dom_put_sf"/>
</dbReference>
<sequence length="69" mass="7895">MTNDEVWLTSDEVAARLKIPQKTLAVGASNRSGPPFAKIGRYRRYRLSDLEAWEQSRLDEYDEPGRPVS</sequence>
<protein>
    <submittedName>
        <fullName evidence="2">Helix-turn-helix domain-containing protein</fullName>
    </submittedName>
</protein>
<reference evidence="2 3" key="1">
    <citation type="submission" date="2024-10" db="EMBL/GenBank/DDBJ databases">
        <title>The Natural Products Discovery Center: Release of the First 8490 Sequenced Strains for Exploring Actinobacteria Biosynthetic Diversity.</title>
        <authorList>
            <person name="Kalkreuter E."/>
            <person name="Kautsar S.A."/>
            <person name="Yang D."/>
            <person name="Bader C.D."/>
            <person name="Teijaro C.N."/>
            <person name="Fluegel L."/>
            <person name="Davis C.M."/>
            <person name="Simpson J.R."/>
            <person name="Lauterbach L."/>
            <person name="Steele A.D."/>
            <person name="Gui C."/>
            <person name="Meng S."/>
            <person name="Li G."/>
            <person name="Viehrig K."/>
            <person name="Ye F."/>
            <person name="Su P."/>
            <person name="Kiefer A.F."/>
            <person name="Nichols A."/>
            <person name="Cepeda A.J."/>
            <person name="Yan W."/>
            <person name="Fan B."/>
            <person name="Jiang Y."/>
            <person name="Adhikari A."/>
            <person name="Zheng C.-J."/>
            <person name="Schuster L."/>
            <person name="Cowan T.M."/>
            <person name="Smanski M.J."/>
            <person name="Chevrette M.G."/>
            <person name="De Carvalho L.P.S."/>
            <person name="Shen B."/>
        </authorList>
    </citation>
    <scope>NUCLEOTIDE SEQUENCE [LARGE SCALE GENOMIC DNA]</scope>
    <source>
        <strain evidence="2 3">NPDC004045</strain>
    </source>
</reference>
<dbReference type="EMBL" id="JBIAMX010000002">
    <property type="protein sequence ID" value="MFF0541986.1"/>
    <property type="molecule type" value="Genomic_DNA"/>
</dbReference>
<evidence type="ECO:0000313" key="2">
    <source>
        <dbReference type="EMBL" id="MFF0541986.1"/>
    </source>
</evidence>
<evidence type="ECO:0000259" key="1">
    <source>
        <dbReference type="Pfam" id="PF12728"/>
    </source>
</evidence>
<dbReference type="Proteomes" id="UP001601444">
    <property type="component" value="Unassembled WGS sequence"/>
</dbReference>
<dbReference type="RefSeq" id="WP_387699016.1">
    <property type="nucleotide sequence ID" value="NZ_JBIAMX010000002.1"/>
</dbReference>
<proteinExistence type="predicted"/>
<gene>
    <name evidence="2" type="ORF">ACFYTF_04035</name>
</gene>
<feature type="domain" description="Helix-turn-helix" evidence="1">
    <location>
        <begin position="7"/>
        <end position="56"/>
    </location>
</feature>
<dbReference type="Pfam" id="PF12728">
    <property type="entry name" value="HTH_17"/>
    <property type="match status" value="1"/>
</dbReference>